<evidence type="ECO:0000256" key="7">
    <source>
        <dbReference type="ARBA" id="ARBA00023006"/>
    </source>
</evidence>
<dbReference type="Proteomes" id="UP001163046">
    <property type="component" value="Unassembled WGS sequence"/>
</dbReference>
<keyword evidence="5" id="KW-0813">Transport</keyword>
<dbReference type="GO" id="GO:0000422">
    <property type="term" value="P:autophagy of mitochondrion"/>
    <property type="evidence" value="ECO:0007669"/>
    <property type="project" value="TreeGrafter"/>
</dbReference>
<dbReference type="GO" id="GO:0006869">
    <property type="term" value="P:lipid transport"/>
    <property type="evidence" value="ECO:0007669"/>
    <property type="project" value="UniProtKB-KW"/>
</dbReference>
<evidence type="ECO:0000313" key="14">
    <source>
        <dbReference type="Proteomes" id="UP001163046"/>
    </source>
</evidence>
<dbReference type="GO" id="GO:0061709">
    <property type="term" value="P:reticulophagy"/>
    <property type="evidence" value="ECO:0007669"/>
    <property type="project" value="TreeGrafter"/>
</dbReference>
<name>A0A9W9ZUQ6_9CNID</name>
<accession>A0A9W9ZUQ6</accession>
<evidence type="ECO:0000256" key="10">
    <source>
        <dbReference type="ARBA" id="ARBA00024479"/>
    </source>
</evidence>
<evidence type="ECO:0000256" key="11">
    <source>
        <dbReference type="ARBA" id="ARBA00024615"/>
    </source>
</evidence>
<keyword evidence="9" id="KW-0472">Membrane</keyword>
<dbReference type="GO" id="GO:0034727">
    <property type="term" value="P:piecemeal microautophagy of the nucleus"/>
    <property type="evidence" value="ECO:0007669"/>
    <property type="project" value="TreeGrafter"/>
</dbReference>
<dbReference type="Pfam" id="PF13329">
    <property type="entry name" value="ATG2_CAD"/>
    <property type="match status" value="1"/>
</dbReference>
<dbReference type="EMBL" id="MU825555">
    <property type="protein sequence ID" value="KAJ7388218.1"/>
    <property type="molecule type" value="Genomic_DNA"/>
</dbReference>
<gene>
    <name evidence="13" type="primary">ATG2B_3</name>
    <name evidence="13" type="ORF">OS493_039152</name>
</gene>
<comment type="similarity">
    <text evidence="3">Belongs to the ATG2 family.</text>
</comment>
<evidence type="ECO:0000256" key="5">
    <source>
        <dbReference type="ARBA" id="ARBA00022448"/>
    </source>
</evidence>
<dbReference type="GO" id="GO:0000045">
    <property type="term" value="P:autophagosome assembly"/>
    <property type="evidence" value="ECO:0007669"/>
    <property type="project" value="TreeGrafter"/>
</dbReference>
<dbReference type="PANTHER" id="PTHR13190">
    <property type="entry name" value="AUTOPHAGY-RELATED 2, ISOFORM A"/>
    <property type="match status" value="1"/>
</dbReference>
<keyword evidence="14" id="KW-1185">Reference proteome</keyword>
<evidence type="ECO:0000256" key="8">
    <source>
        <dbReference type="ARBA" id="ARBA00023055"/>
    </source>
</evidence>
<dbReference type="GO" id="GO:0061723">
    <property type="term" value="P:glycophagy"/>
    <property type="evidence" value="ECO:0007669"/>
    <property type="project" value="TreeGrafter"/>
</dbReference>
<feature type="non-terminal residue" evidence="13">
    <location>
        <position position="442"/>
    </location>
</feature>
<evidence type="ECO:0000256" key="3">
    <source>
        <dbReference type="ARBA" id="ARBA00009714"/>
    </source>
</evidence>
<dbReference type="OrthoDB" id="18982at2759"/>
<proteinExistence type="inferred from homology"/>
<dbReference type="InterPro" id="IPR026849">
    <property type="entry name" value="ATG2"/>
</dbReference>
<comment type="catalytic activity">
    <reaction evidence="10">
        <text>a 1,2-diacyl-sn-glycero-3-phospho-L-serine(in) = a 1,2-diacyl-sn-glycero-3-phospho-L-serine(out)</text>
        <dbReference type="Rhea" id="RHEA:38663"/>
        <dbReference type="ChEBI" id="CHEBI:57262"/>
    </reaction>
</comment>
<keyword evidence="7" id="KW-0072">Autophagy</keyword>
<dbReference type="GO" id="GO:0061908">
    <property type="term" value="C:phagophore"/>
    <property type="evidence" value="ECO:0007669"/>
    <property type="project" value="TreeGrafter"/>
</dbReference>
<comment type="caution">
    <text evidence="13">The sequence shown here is derived from an EMBL/GenBank/DDBJ whole genome shotgun (WGS) entry which is preliminary data.</text>
</comment>
<dbReference type="GO" id="GO:0032266">
    <property type="term" value="F:phosphatidylinositol-3-phosphate binding"/>
    <property type="evidence" value="ECO:0007669"/>
    <property type="project" value="TreeGrafter"/>
</dbReference>
<dbReference type="GO" id="GO:0043495">
    <property type="term" value="F:protein-membrane adaptor activity"/>
    <property type="evidence" value="ECO:0007669"/>
    <property type="project" value="TreeGrafter"/>
</dbReference>
<evidence type="ECO:0000256" key="9">
    <source>
        <dbReference type="ARBA" id="ARBA00023136"/>
    </source>
</evidence>
<keyword evidence="6" id="KW-0256">Endoplasmic reticulum</keyword>
<protein>
    <recommendedName>
        <fullName evidence="4">Autophagy-related protein 2</fullName>
    </recommendedName>
</protein>
<dbReference type="AlphaFoldDB" id="A0A9W9ZUQ6"/>
<keyword evidence="8" id="KW-0445">Lipid transport</keyword>
<feature type="region of interest" description="Disordered" evidence="12">
    <location>
        <begin position="1"/>
        <end position="29"/>
    </location>
</feature>
<dbReference type="GO" id="GO:0005789">
    <property type="term" value="C:endoplasmic reticulum membrane"/>
    <property type="evidence" value="ECO:0007669"/>
    <property type="project" value="UniProtKB-SubCell"/>
</dbReference>
<evidence type="ECO:0000256" key="2">
    <source>
        <dbReference type="ARBA" id="ARBA00004623"/>
    </source>
</evidence>
<evidence type="ECO:0000256" key="6">
    <source>
        <dbReference type="ARBA" id="ARBA00022824"/>
    </source>
</evidence>
<reference evidence="13" key="1">
    <citation type="submission" date="2023-01" db="EMBL/GenBank/DDBJ databases">
        <title>Genome assembly of the deep-sea coral Lophelia pertusa.</title>
        <authorList>
            <person name="Herrera S."/>
            <person name="Cordes E."/>
        </authorList>
    </citation>
    <scope>NUCLEOTIDE SEQUENCE</scope>
    <source>
        <strain evidence="13">USNM1676648</strain>
        <tissue evidence="13">Polyp</tissue>
    </source>
</reference>
<dbReference type="PANTHER" id="PTHR13190:SF1">
    <property type="entry name" value="AUTOPHAGY-RELATED 2, ISOFORM A"/>
    <property type="match status" value="1"/>
</dbReference>
<evidence type="ECO:0000256" key="1">
    <source>
        <dbReference type="ARBA" id="ARBA00004406"/>
    </source>
</evidence>
<evidence type="ECO:0000256" key="4">
    <source>
        <dbReference type="ARBA" id="ARBA00018070"/>
    </source>
</evidence>
<evidence type="ECO:0000313" key="13">
    <source>
        <dbReference type="EMBL" id="KAJ7388218.1"/>
    </source>
</evidence>
<comment type="subcellular location">
    <subcellularLocation>
        <location evidence="1">Endoplasmic reticulum membrane</location>
        <topology evidence="1">Peripheral membrane protein</topology>
    </subcellularLocation>
    <subcellularLocation>
        <location evidence="2">Preautophagosomal structure membrane</location>
        <topology evidence="2">Peripheral membrane protein</topology>
    </subcellularLocation>
</comment>
<feature type="region of interest" description="Disordered" evidence="12">
    <location>
        <begin position="44"/>
        <end position="84"/>
    </location>
</feature>
<comment type="catalytic activity">
    <reaction evidence="11">
        <text>a 1,2-diacyl-sn-glycero-3-phosphoethanolamine(in) = a 1,2-diacyl-sn-glycero-3-phosphoethanolamine(out)</text>
        <dbReference type="Rhea" id="RHEA:38895"/>
        <dbReference type="ChEBI" id="CHEBI:64612"/>
    </reaction>
</comment>
<evidence type="ECO:0000256" key="12">
    <source>
        <dbReference type="SAM" id="MobiDB-lite"/>
    </source>
</evidence>
<organism evidence="13 14">
    <name type="scientific">Desmophyllum pertusum</name>
    <dbReference type="NCBI Taxonomy" id="174260"/>
    <lineage>
        <taxon>Eukaryota</taxon>
        <taxon>Metazoa</taxon>
        <taxon>Cnidaria</taxon>
        <taxon>Anthozoa</taxon>
        <taxon>Hexacorallia</taxon>
        <taxon>Scleractinia</taxon>
        <taxon>Caryophylliina</taxon>
        <taxon>Caryophylliidae</taxon>
        <taxon>Desmophyllum</taxon>
    </lineage>
</organism>
<dbReference type="GO" id="GO:0034045">
    <property type="term" value="C:phagophore assembly site membrane"/>
    <property type="evidence" value="ECO:0007669"/>
    <property type="project" value="UniProtKB-SubCell"/>
</dbReference>
<sequence length="442" mass="48499">MGQCEHRYQTPSRCSAEPPVKQGTVDEGELSSIMTEAMSFKGELNHQLSRSPRRDLFLFPDDELGGARGVGKSGESDEEEEDSDDDFCILEHPDKEPEGLSHEVIVKCLTDEQVNIVENHFTVPIGPSDQLCAPSHFYASGVLLHVKGDVCRVAFVWLAGILVDQRHVTKRKMYFLQIRLQYEEYPGTHGAGLATGGARTRCRDKDRLAHSQINKFLYQYTSEACPKQSHANMVRDLARVGSVMSSIAWDQAQSIPVPVKPPPPPSDWVTEISDAEETLVNSTSESEADTPQPAPTFFRSFIFSPEVPIRLDYQGKRVDMEQGTLAGLLIGLGQLNCSELRLKRLCCRSGLLGIDRVMNYALSEWLADIRGTQLPGILGGVGPVHIVPAVVPGVSGSGVAAYRPVSEGWTCHEGAPEGGQLFHTSSAMAFLELTNRAVQLIQ</sequence>